<evidence type="ECO:0000259" key="2">
    <source>
        <dbReference type="Pfam" id="PF13478"/>
    </source>
</evidence>
<name>A0A939EGL2_9HYPH</name>
<feature type="domain" description="XdhC Rossmann" evidence="2">
    <location>
        <begin position="145"/>
        <end position="279"/>
    </location>
</feature>
<dbReference type="Pfam" id="PF02625">
    <property type="entry name" value="XdhC_CoxI"/>
    <property type="match status" value="1"/>
</dbReference>
<evidence type="ECO:0000259" key="1">
    <source>
        <dbReference type="Pfam" id="PF02625"/>
    </source>
</evidence>
<dbReference type="PANTHER" id="PTHR30388:SF6">
    <property type="entry name" value="XANTHINE DEHYDROGENASE SUBUNIT A-RELATED"/>
    <property type="match status" value="1"/>
</dbReference>
<feature type="domain" description="XdhC- CoxI" evidence="1">
    <location>
        <begin position="35"/>
        <end position="98"/>
    </location>
</feature>
<dbReference type="PANTHER" id="PTHR30388">
    <property type="entry name" value="ALDEHYDE OXIDOREDUCTASE MOLYBDENUM COFACTOR ASSEMBLY PROTEIN"/>
    <property type="match status" value="1"/>
</dbReference>
<gene>
    <name evidence="3" type="ORF">JF539_19775</name>
</gene>
<comment type="caution">
    <text evidence="3">The sequence shown here is derived from an EMBL/GenBank/DDBJ whole genome shotgun (WGS) entry which is preliminary data.</text>
</comment>
<reference evidence="3" key="1">
    <citation type="submission" date="2020-12" db="EMBL/GenBank/DDBJ databases">
        <title>Oil enriched cultivation method for isolating marine PHA-producing bacteria.</title>
        <authorList>
            <person name="Zheng W."/>
            <person name="Yu S."/>
            <person name="Huang Y."/>
        </authorList>
    </citation>
    <scope>NUCLEOTIDE SEQUENCE</scope>
    <source>
        <strain evidence="3">SY-2-12</strain>
    </source>
</reference>
<evidence type="ECO:0000313" key="4">
    <source>
        <dbReference type="Proteomes" id="UP000664096"/>
    </source>
</evidence>
<dbReference type="AlphaFoldDB" id="A0A939EGL2"/>
<accession>A0A939EGL2</accession>
<protein>
    <submittedName>
        <fullName evidence="3">XdhC family protein</fullName>
    </submittedName>
</protein>
<dbReference type="InterPro" id="IPR027051">
    <property type="entry name" value="XdhC_Rossmann_dom"/>
</dbReference>
<dbReference type="Gene3D" id="3.40.50.720">
    <property type="entry name" value="NAD(P)-binding Rossmann-like Domain"/>
    <property type="match status" value="1"/>
</dbReference>
<evidence type="ECO:0000313" key="3">
    <source>
        <dbReference type="EMBL" id="MBN9672603.1"/>
    </source>
</evidence>
<organism evidence="3 4">
    <name type="scientific">Roseibium aggregatum</name>
    <dbReference type="NCBI Taxonomy" id="187304"/>
    <lineage>
        <taxon>Bacteria</taxon>
        <taxon>Pseudomonadati</taxon>
        <taxon>Pseudomonadota</taxon>
        <taxon>Alphaproteobacteria</taxon>
        <taxon>Hyphomicrobiales</taxon>
        <taxon>Stappiaceae</taxon>
        <taxon>Roseibium</taxon>
    </lineage>
</organism>
<dbReference type="Proteomes" id="UP000664096">
    <property type="component" value="Unassembled WGS sequence"/>
</dbReference>
<dbReference type="EMBL" id="JAEKJZ010000004">
    <property type="protein sequence ID" value="MBN9672603.1"/>
    <property type="molecule type" value="Genomic_DNA"/>
</dbReference>
<proteinExistence type="predicted"/>
<dbReference type="Pfam" id="PF13478">
    <property type="entry name" value="XdhC_C"/>
    <property type="match status" value="1"/>
</dbReference>
<sequence length="295" mass="31224">MGDPTMKHAVPETHDTAAPELTGDLQPLMNRLQGEHTPYVLATVVRTISVTAAKAGAKAVIAADGTIAGGWIGGGCARGAVLKAAREALEDGETRLISIQPADLLAERGVAPGEEREGVRFAKNMCPSQGTMDIFIEPVLPRPNLVICGSSPVAIALAKQAPGIGFDVTVCAPAEDLSAYRVANRRIDTYDLSQLGNAENFVVVSTQGRGDLAALEGALKATTRHLGFVGSRRKIAALKEKLREKGFGETDLERIEGPAGLDLGAITPEEIALSILAELLLIRRKDQRQKNITHV</sequence>
<dbReference type="InterPro" id="IPR052698">
    <property type="entry name" value="MoCofactor_Util/Proc"/>
</dbReference>
<dbReference type="InterPro" id="IPR003777">
    <property type="entry name" value="XdhC_CoxI"/>
</dbReference>